<organism evidence="6 7">
    <name type="scientific">Nostoc cf. commune SO-36</name>
    <dbReference type="NCBI Taxonomy" id="449208"/>
    <lineage>
        <taxon>Bacteria</taxon>
        <taxon>Bacillati</taxon>
        <taxon>Cyanobacteriota</taxon>
        <taxon>Cyanophyceae</taxon>
        <taxon>Nostocales</taxon>
        <taxon>Nostocaceae</taxon>
        <taxon>Nostoc</taxon>
    </lineage>
</organism>
<accession>A0ABM7YUJ9</accession>
<evidence type="ECO:0000259" key="5">
    <source>
        <dbReference type="Pfam" id="PF00005"/>
    </source>
</evidence>
<comment type="similarity">
    <text evidence="1">Belongs to the ABC transporter superfamily.</text>
</comment>
<gene>
    <name evidence="6" type="ORF">ANSO36C_01010</name>
</gene>
<keyword evidence="4" id="KW-0067">ATP-binding</keyword>
<evidence type="ECO:0000313" key="7">
    <source>
        <dbReference type="Proteomes" id="UP001055453"/>
    </source>
</evidence>
<dbReference type="Proteomes" id="UP001055453">
    <property type="component" value="Chromosome"/>
</dbReference>
<dbReference type="Gene3D" id="3.40.50.300">
    <property type="entry name" value="P-loop containing nucleotide triphosphate hydrolases"/>
    <property type="match status" value="1"/>
</dbReference>
<feature type="domain" description="ABC transporter" evidence="5">
    <location>
        <begin position="6"/>
        <end position="94"/>
    </location>
</feature>
<dbReference type="PANTHER" id="PTHR43553">
    <property type="entry name" value="HEAVY METAL TRANSPORTER"/>
    <property type="match status" value="1"/>
</dbReference>
<sequence>MKSLISEENREWYRQHFSVVFSDFYLFEELLGLKNSDLDAQAKKYLKQLQLDHKVKVENGQLSTTSLSQGQRKRLALLTAYLEDRPIYLFDEWAADQDPVFKEIFYTQLLPELRSRGKTVLVISHDDHYFHLANRIIKLDYGQIEYDKT</sequence>
<dbReference type="InterPro" id="IPR027417">
    <property type="entry name" value="P-loop_NTPase"/>
</dbReference>
<evidence type="ECO:0000313" key="6">
    <source>
        <dbReference type="EMBL" id="BDI14299.1"/>
    </source>
</evidence>
<keyword evidence="2" id="KW-0813">Transport</keyword>
<dbReference type="Pfam" id="PF00005">
    <property type="entry name" value="ABC_tran"/>
    <property type="match status" value="1"/>
</dbReference>
<name>A0ABM7YUJ9_NOSCO</name>
<dbReference type="PANTHER" id="PTHR43553:SF11">
    <property type="entry name" value="ABC TRANSPORTER ATP-BINDING_PERMEASE PROTEIN YOJI"/>
    <property type="match status" value="1"/>
</dbReference>
<keyword evidence="7" id="KW-1185">Reference proteome</keyword>
<evidence type="ECO:0000256" key="2">
    <source>
        <dbReference type="ARBA" id="ARBA00022448"/>
    </source>
</evidence>
<evidence type="ECO:0000256" key="1">
    <source>
        <dbReference type="ARBA" id="ARBA00005417"/>
    </source>
</evidence>
<dbReference type="EMBL" id="AP025732">
    <property type="protein sequence ID" value="BDI14299.1"/>
    <property type="molecule type" value="Genomic_DNA"/>
</dbReference>
<dbReference type="InterPro" id="IPR003439">
    <property type="entry name" value="ABC_transporter-like_ATP-bd"/>
</dbReference>
<reference evidence="6" key="1">
    <citation type="submission" date="2022-04" db="EMBL/GenBank/DDBJ databases">
        <title>Complete genome sequence of a cyanobacterium, Nostoc sp. SO-36, isolated in Antarctica.</title>
        <authorList>
            <person name="Kanesaki Y."/>
            <person name="Effendi D."/>
            <person name="Sakamoto T."/>
            <person name="Ohtani S."/>
            <person name="Awai K."/>
        </authorList>
    </citation>
    <scope>NUCLEOTIDE SEQUENCE</scope>
    <source>
        <strain evidence="6">SO-36</strain>
    </source>
</reference>
<evidence type="ECO:0000256" key="4">
    <source>
        <dbReference type="ARBA" id="ARBA00022840"/>
    </source>
</evidence>
<dbReference type="InterPro" id="IPR050095">
    <property type="entry name" value="ECF_ABC_transporter_ATP-bd"/>
</dbReference>
<proteinExistence type="inferred from homology"/>
<keyword evidence="3" id="KW-0547">Nucleotide-binding</keyword>
<protein>
    <recommendedName>
        <fullName evidence="5">ABC transporter domain-containing protein</fullName>
    </recommendedName>
</protein>
<dbReference type="SUPFAM" id="SSF52540">
    <property type="entry name" value="P-loop containing nucleoside triphosphate hydrolases"/>
    <property type="match status" value="1"/>
</dbReference>
<evidence type="ECO:0000256" key="3">
    <source>
        <dbReference type="ARBA" id="ARBA00022741"/>
    </source>
</evidence>